<reference evidence="6 7" key="1">
    <citation type="journal article" date="2014" name="Genome Announc.">
        <title>Genome Sequence and Methylome of Soil Bacterium Gemmatirosa kalamazoonensis KBS708T, a Member of the Rarely Cultivated Gemmatimonadetes Phylum.</title>
        <authorList>
            <person name="Debruyn J.M."/>
            <person name="Radosevich M."/>
            <person name="Wommack K.E."/>
            <person name="Polson S.W."/>
            <person name="Hauser L.J."/>
            <person name="Fawaz M.N."/>
            <person name="Korlach J."/>
            <person name="Tsai Y.C."/>
        </authorList>
    </citation>
    <scope>NUCLEOTIDE SEQUENCE [LARGE SCALE GENOMIC DNA]</scope>
    <source>
        <strain evidence="6 7">KBS708</strain>
        <plasmid evidence="7">Plasmid 1</plasmid>
    </source>
</reference>
<proteinExistence type="predicted"/>
<dbReference type="InterPro" id="IPR009612">
    <property type="entry name" value="IcmF-rel"/>
</dbReference>
<feature type="transmembrane region" description="Helical" evidence="2">
    <location>
        <begin position="38"/>
        <end position="59"/>
    </location>
</feature>
<evidence type="ECO:0000313" key="6">
    <source>
        <dbReference type="EMBL" id="AHG93035.1"/>
    </source>
</evidence>
<feature type="transmembrane region" description="Helical" evidence="2">
    <location>
        <begin position="7"/>
        <end position="26"/>
    </location>
</feature>
<organism evidence="6 7">
    <name type="scientific">Gemmatirosa kalamazoonensis</name>
    <dbReference type="NCBI Taxonomy" id="861299"/>
    <lineage>
        <taxon>Bacteria</taxon>
        <taxon>Pseudomonadati</taxon>
        <taxon>Gemmatimonadota</taxon>
        <taxon>Gemmatimonadia</taxon>
        <taxon>Gemmatimonadales</taxon>
        <taxon>Gemmatimonadaceae</taxon>
        <taxon>Gemmatirosa</taxon>
    </lineage>
</organism>
<evidence type="ECO:0000313" key="7">
    <source>
        <dbReference type="Proteomes" id="UP000019151"/>
    </source>
</evidence>
<dbReference type="InParanoid" id="W0RRT3"/>
<feature type="domain" description="IcmF-related" evidence="3">
    <location>
        <begin position="505"/>
        <end position="806"/>
    </location>
</feature>
<dbReference type="AlphaFoldDB" id="W0RRT3"/>
<keyword evidence="2" id="KW-0472">Membrane</keyword>
<accession>W0RRT3</accession>
<protein>
    <submittedName>
        <fullName evidence="6">ImcF domain protein</fullName>
    </submittedName>
</protein>
<dbReference type="EMBL" id="CP007129">
    <property type="protein sequence ID" value="AHG93035.1"/>
    <property type="molecule type" value="Genomic_DNA"/>
</dbReference>
<feature type="domain" description="Type VI secretion system component TssM1 N-terminal" evidence="4">
    <location>
        <begin position="157"/>
        <end position="448"/>
    </location>
</feature>
<evidence type="ECO:0000259" key="3">
    <source>
        <dbReference type="Pfam" id="PF06761"/>
    </source>
</evidence>
<evidence type="ECO:0000259" key="4">
    <source>
        <dbReference type="Pfam" id="PF14331"/>
    </source>
</evidence>
<evidence type="ECO:0000256" key="1">
    <source>
        <dbReference type="SAM" id="MobiDB-lite"/>
    </source>
</evidence>
<keyword evidence="2" id="KW-0812">Transmembrane</keyword>
<dbReference type="InterPro" id="IPR053156">
    <property type="entry name" value="T6SS_TssM-like"/>
</dbReference>
<dbReference type="InterPro" id="IPR048677">
    <property type="entry name" value="TssM1_hel"/>
</dbReference>
<dbReference type="Pfam" id="PF06761">
    <property type="entry name" value="IcmF-related"/>
    <property type="match status" value="1"/>
</dbReference>
<feature type="compositionally biased region" description="Low complexity" evidence="1">
    <location>
        <begin position="935"/>
        <end position="945"/>
    </location>
</feature>
<dbReference type="PANTHER" id="PTHR36153">
    <property type="entry name" value="INNER MEMBRANE PROTEIN-RELATED"/>
    <property type="match status" value="1"/>
</dbReference>
<dbReference type="HOGENOM" id="CLU_273610_0_0_0"/>
<name>W0RRT3_9BACT</name>
<keyword evidence="2" id="KW-1133">Transmembrane helix</keyword>
<dbReference type="PANTHER" id="PTHR36153:SF1">
    <property type="entry name" value="TYPE VI SECRETION SYSTEM COMPONENT TSSM1"/>
    <property type="match status" value="1"/>
</dbReference>
<feature type="transmembrane region" description="Helical" evidence="2">
    <location>
        <begin position="448"/>
        <end position="469"/>
    </location>
</feature>
<dbReference type="OrthoDB" id="9758229at2"/>
<gene>
    <name evidence="6" type="ORF">J421_5500</name>
</gene>
<evidence type="ECO:0000256" key="2">
    <source>
        <dbReference type="SAM" id="Phobius"/>
    </source>
</evidence>
<dbReference type="PATRIC" id="fig|861299.3.peg.5536"/>
<dbReference type="KEGG" id="gba:J421_5500"/>
<sequence length="1190" mass="125970">MARSNSTRWIAALVALVVFIVLAWLLGRMMTLTDSERLTLRIVLVVLGVVTAAALAWFLRPQTPAAPKKEKDDELVAVDAARARMPRGAFDAKPLVLVVGTEGNCKTTVVTRAELDPELLAGESLGGDAPPAPTTAANLWLVKDAVLAEAGGPVFSDEGRWKGFVRALRPPRLRAALGRGAPPPRSAVVCVSCDLFYSGGAGEQLDALAALGRQRLADAARELGVALPVYVLFTKADRIPHFEEWSAPFTRDEVRPPLGAALPLAGDGADAAGAYAERLVPRVEAAFAEIVGSLAGRRLDLLGRETVPERRLGAYEVPREIGKLAPAATRFLVELCRPLQLGVSPKLRGFYFVGVRPVVVTDAGAAAPVAAAAPAAGAAGGRATVAFARPNIGGALGAVPGAYTPATTRRVPQWTFLDRFFPDVVFGDPVPAVLAGGGTRVAGLRRTLLGAGIGVGLVLSLGVLVSWLGNRSLARRTIAAARAVEALPVVSAPAGTIVLPAPEALRRLDDLRVVLDEIRGYETTHVPLHLRWGLWRGDALFDRGRQVWVTGYRRQLHDVAWAALVDSLRALPSTPRPAEEYGRDYGWLKAYLELTNENKRATSVDLAPVLLSSWQRGQQTDADITALARRQFEFFSGEVARDNPLPQAADAELVKELRAFLSGFQGEQRIYQFMLAEANKAAKPARLVDVAPNAAGVVSAPEVPGAFTAAGWKAMQDAFRNSDRFFQGERWVVGDVGAVPDQDRARLVADLRTKYHADYAQQWRNYLGAVSVTRPSSAADAVTRLNTLGGGQSPLLGALALAARNTGARVTDSALAAGFQPVHAITPPDTLDKFVTDGNKPYSDGLIALGTSVDAVAKAAPVTDTASADVKRQAATQALQKASDAKTAALQLAAKFNADPAAAQIAPPVRALLTAPIDATDALLRGVSTLRFTAAAPPKKPAAAPAGPPVGGGASNAADLAKKINDRAALLCQQLSPVLAKFPFNSEATTEATTKEVTEMFAPGAGALWVFQQERLGGLLEKQGDKWAPVPNDQQIALSQGFVDFFNRAARVSAGLFAGGADPKVVVRVHAISTPDAPQIWFRQGAQEARFVKNTAPAQFVWPSATGRDAAITATVVRARRPDTKKTVARAAGDWALFRLVAQATKSEGAHAEWNDKDVGTIAVDFEYESGIPVLGRNALGMACVAQVTK</sequence>
<dbReference type="Proteomes" id="UP000019151">
    <property type="component" value="Plasmid 1"/>
</dbReference>
<feature type="region of interest" description="Disordered" evidence="1">
    <location>
        <begin position="935"/>
        <end position="954"/>
    </location>
</feature>
<dbReference type="InterPro" id="IPR025743">
    <property type="entry name" value="TssM1_N"/>
</dbReference>
<evidence type="ECO:0000259" key="5">
    <source>
        <dbReference type="Pfam" id="PF21070"/>
    </source>
</evidence>
<dbReference type="RefSeq" id="WP_025414346.1">
    <property type="nucleotide sequence ID" value="NZ_CP007129.1"/>
</dbReference>
<keyword evidence="6" id="KW-0614">Plasmid</keyword>
<dbReference type="Pfam" id="PF14331">
    <property type="entry name" value="IcmF-related_N"/>
    <property type="match status" value="1"/>
</dbReference>
<dbReference type="Pfam" id="PF21070">
    <property type="entry name" value="IcmF_helical"/>
    <property type="match status" value="1"/>
</dbReference>
<geneLocation type="plasmid" evidence="6 7">
    <name>1</name>
</geneLocation>
<keyword evidence="7" id="KW-1185">Reference proteome</keyword>
<feature type="domain" description="Type VI secretion system component TssM1 helical" evidence="5">
    <location>
        <begin position="978"/>
        <end position="1060"/>
    </location>
</feature>